<dbReference type="Pfam" id="PF13174">
    <property type="entry name" value="TPR_6"/>
    <property type="match status" value="1"/>
</dbReference>
<dbReference type="PANTHER" id="PTHR46082">
    <property type="entry name" value="ATP/GTP-BINDING PROTEIN-RELATED"/>
    <property type="match status" value="1"/>
</dbReference>
<dbReference type="EMBL" id="LCWV01000061">
    <property type="protein sequence ID" value="PWI64466.1"/>
    <property type="molecule type" value="Genomic_DNA"/>
</dbReference>
<gene>
    <name evidence="3" type="ORF">PCL_10444</name>
</gene>
<organism evidence="3 4">
    <name type="scientific">Purpureocillium lilacinum</name>
    <name type="common">Paecilomyces lilacinus</name>
    <dbReference type="NCBI Taxonomy" id="33203"/>
    <lineage>
        <taxon>Eukaryota</taxon>
        <taxon>Fungi</taxon>
        <taxon>Dikarya</taxon>
        <taxon>Ascomycota</taxon>
        <taxon>Pezizomycotina</taxon>
        <taxon>Sordariomycetes</taxon>
        <taxon>Hypocreomycetidae</taxon>
        <taxon>Hypocreales</taxon>
        <taxon>Ophiocordycipitaceae</taxon>
        <taxon>Purpureocillium</taxon>
    </lineage>
</organism>
<feature type="repeat" description="TPR" evidence="1">
    <location>
        <begin position="71"/>
        <end position="104"/>
    </location>
</feature>
<dbReference type="PROSITE" id="PS50005">
    <property type="entry name" value="TPR"/>
    <property type="match status" value="1"/>
</dbReference>
<dbReference type="InterPro" id="IPR011990">
    <property type="entry name" value="TPR-like_helical_dom_sf"/>
</dbReference>
<protein>
    <submittedName>
        <fullName evidence="3">Uncharacterized protein</fullName>
    </submittedName>
</protein>
<evidence type="ECO:0000313" key="4">
    <source>
        <dbReference type="Proteomes" id="UP000245956"/>
    </source>
</evidence>
<reference evidence="3 4" key="1">
    <citation type="journal article" date="2016" name="Front. Microbiol.">
        <title>Genome and transcriptome sequences reveal the specific parasitism of the nematophagous Purpureocillium lilacinum 36-1.</title>
        <authorList>
            <person name="Xie J."/>
            <person name="Li S."/>
            <person name="Mo C."/>
            <person name="Xiao X."/>
            <person name="Peng D."/>
            <person name="Wang G."/>
            <person name="Xiao Y."/>
        </authorList>
    </citation>
    <scope>NUCLEOTIDE SEQUENCE [LARGE SCALE GENOMIC DNA]</scope>
    <source>
        <strain evidence="3 4">36-1</strain>
    </source>
</reference>
<dbReference type="SMART" id="SM00028">
    <property type="entry name" value="TPR"/>
    <property type="match status" value="2"/>
</dbReference>
<accession>A0A2U3DQD6</accession>
<dbReference type="SUPFAM" id="SSF48452">
    <property type="entry name" value="TPR-like"/>
    <property type="match status" value="2"/>
</dbReference>
<evidence type="ECO:0000256" key="1">
    <source>
        <dbReference type="PROSITE-ProRule" id="PRU00339"/>
    </source>
</evidence>
<feature type="region of interest" description="Disordered" evidence="2">
    <location>
        <begin position="286"/>
        <end position="416"/>
    </location>
</feature>
<dbReference type="Gene3D" id="1.25.40.10">
    <property type="entry name" value="Tetratricopeptide repeat domain"/>
    <property type="match status" value="2"/>
</dbReference>
<proteinExistence type="predicted"/>
<sequence length="416" mass="47411">MTSFRGRNDETADDVKPSFQQDVREKHRILAARFLLGKSLYRLGNFHGAEGCFRQVINERQTNSEVDEDSTESRWLLGKLLYERKEYQEAEQLFQQVVEAREDTCGLQDRSTLESKLWLAMAMYQRRRFCDAECYFRQVVDGRQQVYGEQHPATLTSRHWLALTLYATGNYADAQHWFGHVVVGRQKQYGDDHKSTVTSRFWMAKTSYELEEYGKAQVLLRQVVKARQNMCGDKHEDTQDSIFWLAKTMFELQQYDEAAQWFQQLIPSEVEISSAADTTEKVPIYELPSHERPLQPGPAVELDTTSPRERPPESIVSASAPQYSSDSSTIAMTPSDLHITQRPKPWRSFFRRKLDGGAGTDNPRVSALSNPPDNIHGATASRDKPDQDVPGTQSGHAAASSAPEGCFSERDTEEVQ</sequence>
<name>A0A2U3DQD6_PURLI</name>
<dbReference type="InterPro" id="IPR019734">
    <property type="entry name" value="TPR_rpt"/>
</dbReference>
<dbReference type="AlphaFoldDB" id="A0A2U3DQD6"/>
<dbReference type="Proteomes" id="UP000245956">
    <property type="component" value="Unassembled WGS sequence"/>
</dbReference>
<evidence type="ECO:0000313" key="3">
    <source>
        <dbReference type="EMBL" id="PWI64466.1"/>
    </source>
</evidence>
<evidence type="ECO:0000256" key="2">
    <source>
        <dbReference type="SAM" id="MobiDB-lite"/>
    </source>
</evidence>
<dbReference type="PANTHER" id="PTHR46082:SF6">
    <property type="entry name" value="AAA+ ATPASE DOMAIN-CONTAINING PROTEIN-RELATED"/>
    <property type="match status" value="1"/>
</dbReference>
<keyword evidence="1" id="KW-0802">TPR repeat</keyword>
<dbReference type="Pfam" id="PF13432">
    <property type="entry name" value="TPR_16"/>
    <property type="match status" value="1"/>
</dbReference>
<dbReference type="InterPro" id="IPR053137">
    <property type="entry name" value="NLR-like"/>
</dbReference>
<dbReference type="Pfam" id="PF13424">
    <property type="entry name" value="TPR_12"/>
    <property type="match status" value="1"/>
</dbReference>
<feature type="compositionally biased region" description="Low complexity" evidence="2">
    <location>
        <begin position="317"/>
        <end position="328"/>
    </location>
</feature>
<comment type="caution">
    <text evidence="3">The sequence shown here is derived from an EMBL/GenBank/DDBJ whole genome shotgun (WGS) entry which is preliminary data.</text>
</comment>